<dbReference type="NCBIfam" id="TIGR02349">
    <property type="entry name" value="DnaJ_bact"/>
    <property type="match status" value="1"/>
</dbReference>
<dbReference type="NCBIfam" id="NF008035">
    <property type="entry name" value="PRK10767.1"/>
    <property type="match status" value="1"/>
</dbReference>
<keyword evidence="8" id="KW-0235">DNA replication</keyword>
<dbReference type="PANTHER" id="PTHR43096">
    <property type="entry name" value="DNAJ HOMOLOG 1, MITOCHONDRIAL-RELATED"/>
    <property type="match status" value="1"/>
</dbReference>
<dbReference type="Proteomes" id="UP000753256">
    <property type="component" value="Unassembled WGS sequence"/>
</dbReference>
<keyword evidence="5 8" id="KW-0143">Chaperone</keyword>
<dbReference type="InterPro" id="IPR008971">
    <property type="entry name" value="HSP40/DnaJ_pept-bd"/>
</dbReference>
<dbReference type="Pfam" id="PF00226">
    <property type="entry name" value="DnaJ"/>
    <property type="match status" value="1"/>
</dbReference>
<evidence type="ECO:0000256" key="2">
    <source>
        <dbReference type="ARBA" id="ARBA00022737"/>
    </source>
</evidence>
<dbReference type="PROSITE" id="PS51188">
    <property type="entry name" value="ZF_CR"/>
    <property type="match status" value="1"/>
</dbReference>
<evidence type="ECO:0000256" key="3">
    <source>
        <dbReference type="ARBA" id="ARBA00022771"/>
    </source>
</evidence>
<evidence type="ECO:0000256" key="6">
    <source>
        <dbReference type="ARBA" id="ARBA00061004"/>
    </source>
</evidence>
<dbReference type="GO" id="GO:0005737">
    <property type="term" value="C:cytoplasm"/>
    <property type="evidence" value="ECO:0007669"/>
    <property type="project" value="UniProtKB-SubCell"/>
</dbReference>
<dbReference type="SMART" id="SM00271">
    <property type="entry name" value="DnaJ"/>
    <property type="match status" value="1"/>
</dbReference>
<keyword evidence="8" id="KW-0346">Stress response</keyword>
<feature type="binding site" evidence="8">
    <location>
        <position position="204"/>
    </location>
    <ligand>
        <name>Zn(2+)</name>
        <dbReference type="ChEBI" id="CHEBI:29105"/>
        <label>1</label>
    </ligand>
</feature>
<comment type="domain">
    <text evidence="8">The J domain is necessary and sufficient to stimulate DnaK ATPase activity. Zinc center 1 plays an important role in the autonomous, DnaK-independent chaperone activity of DnaJ. Zinc center 2 is essential for interaction with DnaK and for DnaJ activity.</text>
</comment>
<keyword evidence="1 8" id="KW-0479">Metal-binding</keyword>
<comment type="function">
    <text evidence="8">Participates actively in the response to hyperosmotic and heat shock by preventing the aggregation of stress-denatured proteins and by disaggregating proteins, also in an autonomous, DnaK-independent fashion. Unfolded proteins bind initially to DnaJ; upon interaction with the DnaJ-bound protein, DnaK hydrolyzes its bound ATP, resulting in the formation of a stable complex. GrpE releases ADP from DnaK; ATP binding to DnaK triggers the release of the substrate protein, thus completing the reaction cycle. Several rounds of ATP-dependent interactions between DnaJ, DnaK and GrpE are required for fully efficient folding. Also involved, together with DnaK and GrpE, in the DNA replication of plasmids through activation of initiation proteins.</text>
</comment>
<keyword evidence="4 8" id="KW-0862">Zinc</keyword>
<evidence type="ECO:0000256" key="1">
    <source>
        <dbReference type="ARBA" id="ARBA00022723"/>
    </source>
</evidence>
<dbReference type="HAMAP" id="MF_01152">
    <property type="entry name" value="DnaJ"/>
    <property type="match status" value="1"/>
</dbReference>
<evidence type="ECO:0000256" key="7">
    <source>
        <dbReference type="ARBA" id="ARBA00067609"/>
    </source>
</evidence>
<sequence>MPGSKDYYEVLGVDRDADQRTIKRAFLKKARKVHPDVSDDPDAEEKFKELNEAYSVLSDEQKRANYDRFGTAEGMGGQGYVDFSDIFGGMGMDDIFSSFFGGGMGRQGSNRSAHRRGRDMAVTLTITLEEAALGCKKTVTYDRLAPCEDCHGTGAAEGAHEKTCERCHGTGFVTSVQRSIFGQFQSSSPCPDCNGEGTVIDHPCDMCGGQGRTPNHEKIDIQIPAGIASGRQLRVRDYGEAGYRGESSGDLLVTVAIEEHDRFQRSGDDLICDISVSIAQAALGCTIEVAGIMPDETIAFTVPAGTQYGDSVEAPGMGMPAVGGSGRGRAIARVRVEVPRKLSGEARSLLERYADEMGEDYSRGRRTMGDRIRDAIDDILD</sequence>
<name>A0A921LTM2_9ACTN</name>
<dbReference type="GO" id="GO:0042026">
    <property type="term" value="P:protein refolding"/>
    <property type="evidence" value="ECO:0007669"/>
    <property type="project" value="TreeGrafter"/>
</dbReference>
<dbReference type="InterPro" id="IPR001305">
    <property type="entry name" value="HSP_DnaJ_Cys-rich_dom"/>
</dbReference>
<keyword evidence="8" id="KW-0963">Cytoplasm</keyword>
<dbReference type="InterPro" id="IPR001623">
    <property type="entry name" value="DnaJ_domain"/>
</dbReference>
<gene>
    <name evidence="8 12" type="primary">dnaJ</name>
    <name evidence="12" type="ORF">K8V70_06615</name>
</gene>
<comment type="caution">
    <text evidence="12">The sequence shown here is derived from an EMBL/GenBank/DDBJ whole genome shotgun (WGS) entry which is preliminary data.</text>
</comment>
<feature type="zinc finger region" description="CR-type" evidence="9">
    <location>
        <begin position="134"/>
        <end position="216"/>
    </location>
</feature>
<dbReference type="SUPFAM" id="SSF49493">
    <property type="entry name" value="HSP40/DnaJ peptide-binding domain"/>
    <property type="match status" value="2"/>
</dbReference>
<dbReference type="InterPro" id="IPR012724">
    <property type="entry name" value="DnaJ"/>
</dbReference>
<dbReference type="FunFam" id="2.10.230.10:FF:000002">
    <property type="entry name" value="Molecular chaperone DnaJ"/>
    <property type="match status" value="1"/>
</dbReference>
<keyword evidence="12" id="KW-0560">Oxidoreductase</keyword>
<feature type="domain" description="CR-type" evidence="11">
    <location>
        <begin position="134"/>
        <end position="216"/>
    </location>
</feature>
<evidence type="ECO:0000256" key="5">
    <source>
        <dbReference type="ARBA" id="ARBA00023186"/>
    </source>
</evidence>
<dbReference type="Gene3D" id="1.10.287.110">
    <property type="entry name" value="DnaJ domain"/>
    <property type="match status" value="1"/>
</dbReference>
<evidence type="ECO:0000259" key="10">
    <source>
        <dbReference type="PROSITE" id="PS50076"/>
    </source>
</evidence>
<organism evidence="12 13">
    <name type="scientific">Enorma phocaeensis</name>
    <dbReference type="NCBI Taxonomy" id="1871019"/>
    <lineage>
        <taxon>Bacteria</taxon>
        <taxon>Bacillati</taxon>
        <taxon>Actinomycetota</taxon>
        <taxon>Coriobacteriia</taxon>
        <taxon>Coriobacteriales</taxon>
        <taxon>Coriobacteriaceae</taxon>
        <taxon>Enorma</taxon>
    </lineage>
</organism>
<dbReference type="AlphaFoldDB" id="A0A921LTM2"/>
<keyword evidence="3 8" id="KW-0863">Zinc-finger</keyword>
<dbReference type="Pfam" id="PF01556">
    <property type="entry name" value="DnaJ_C"/>
    <property type="match status" value="1"/>
</dbReference>
<dbReference type="PRINTS" id="PR00625">
    <property type="entry name" value="JDOMAIN"/>
</dbReference>
<dbReference type="InterPro" id="IPR036869">
    <property type="entry name" value="J_dom_sf"/>
</dbReference>
<dbReference type="EMBL" id="DYUZ01000029">
    <property type="protein sequence ID" value="HJG37516.1"/>
    <property type="molecule type" value="Genomic_DNA"/>
</dbReference>
<feature type="binding site" evidence="8">
    <location>
        <position position="147"/>
    </location>
    <ligand>
        <name>Zn(2+)</name>
        <dbReference type="ChEBI" id="CHEBI:29105"/>
        <label>1</label>
    </ligand>
</feature>
<dbReference type="Gene3D" id="2.60.260.20">
    <property type="entry name" value="Urease metallochaperone UreE, N-terminal domain"/>
    <property type="match status" value="2"/>
</dbReference>
<protein>
    <recommendedName>
        <fullName evidence="7 8">Chaperone protein DnaJ</fullName>
    </recommendedName>
</protein>
<accession>A0A921LTM2</accession>
<dbReference type="PROSITE" id="PS50076">
    <property type="entry name" value="DNAJ_2"/>
    <property type="match status" value="1"/>
</dbReference>
<feature type="binding site" evidence="8">
    <location>
        <position position="207"/>
    </location>
    <ligand>
        <name>Zn(2+)</name>
        <dbReference type="ChEBI" id="CHEBI:29105"/>
        <label>1</label>
    </ligand>
</feature>
<dbReference type="PROSITE" id="PS00636">
    <property type="entry name" value="DNAJ_1"/>
    <property type="match status" value="1"/>
</dbReference>
<reference evidence="12" key="2">
    <citation type="submission" date="2021-09" db="EMBL/GenBank/DDBJ databases">
        <authorList>
            <person name="Gilroy R."/>
        </authorList>
    </citation>
    <scope>NUCLEOTIDE SEQUENCE</scope>
    <source>
        <strain evidence="12">ChiHjej13B12-9602</strain>
    </source>
</reference>
<feature type="binding site" evidence="8">
    <location>
        <position position="190"/>
    </location>
    <ligand>
        <name>Zn(2+)</name>
        <dbReference type="ChEBI" id="CHEBI:29105"/>
        <label>2</label>
    </ligand>
</feature>
<dbReference type="RefSeq" id="WP_273190366.1">
    <property type="nucleotide sequence ID" value="NZ_CALUIL010000015.1"/>
</dbReference>
<feature type="binding site" evidence="8">
    <location>
        <position position="164"/>
    </location>
    <ligand>
        <name>Zn(2+)</name>
        <dbReference type="ChEBI" id="CHEBI:29105"/>
        <label>2</label>
    </ligand>
</feature>
<dbReference type="Gene3D" id="2.10.230.10">
    <property type="entry name" value="Heat shock protein DnaJ, cysteine-rich domain"/>
    <property type="match status" value="1"/>
</dbReference>
<evidence type="ECO:0000313" key="13">
    <source>
        <dbReference type="Proteomes" id="UP000753256"/>
    </source>
</evidence>
<dbReference type="InterPro" id="IPR018253">
    <property type="entry name" value="DnaJ_domain_CS"/>
</dbReference>
<keyword evidence="2 8" id="KW-0677">Repeat</keyword>
<dbReference type="InterPro" id="IPR036410">
    <property type="entry name" value="HSP_DnaJ_Cys-rich_dom_sf"/>
</dbReference>
<proteinExistence type="inferred from homology"/>
<reference evidence="12" key="1">
    <citation type="journal article" date="2021" name="PeerJ">
        <title>Extensive microbial diversity within the chicken gut microbiome revealed by metagenomics and culture.</title>
        <authorList>
            <person name="Gilroy R."/>
            <person name="Ravi A."/>
            <person name="Getino M."/>
            <person name="Pursley I."/>
            <person name="Horton D.L."/>
            <person name="Alikhan N.F."/>
            <person name="Baker D."/>
            <person name="Gharbi K."/>
            <person name="Hall N."/>
            <person name="Watson M."/>
            <person name="Adriaenssens E.M."/>
            <person name="Foster-Nyarko E."/>
            <person name="Jarju S."/>
            <person name="Secka A."/>
            <person name="Antonio M."/>
            <person name="Oren A."/>
            <person name="Chaudhuri R.R."/>
            <person name="La Ragione R."/>
            <person name="Hildebrand F."/>
            <person name="Pallen M.J."/>
        </authorList>
    </citation>
    <scope>NUCLEOTIDE SEQUENCE</scope>
    <source>
        <strain evidence="12">ChiHjej13B12-9602</strain>
    </source>
</reference>
<dbReference type="SUPFAM" id="SSF46565">
    <property type="entry name" value="Chaperone J-domain"/>
    <property type="match status" value="1"/>
</dbReference>
<evidence type="ECO:0000256" key="9">
    <source>
        <dbReference type="PROSITE-ProRule" id="PRU00546"/>
    </source>
</evidence>
<evidence type="ECO:0000313" key="12">
    <source>
        <dbReference type="EMBL" id="HJG37516.1"/>
    </source>
</evidence>
<comment type="cofactor">
    <cofactor evidence="8">
        <name>Zn(2+)</name>
        <dbReference type="ChEBI" id="CHEBI:29105"/>
    </cofactor>
    <text evidence="8">Binds 2 Zn(2+) ions per monomer.</text>
</comment>
<feature type="binding site" evidence="8">
    <location>
        <position position="193"/>
    </location>
    <ligand>
        <name>Zn(2+)</name>
        <dbReference type="ChEBI" id="CHEBI:29105"/>
        <label>2</label>
    </ligand>
</feature>
<evidence type="ECO:0000256" key="8">
    <source>
        <dbReference type="HAMAP-Rule" id="MF_01152"/>
    </source>
</evidence>
<dbReference type="Pfam" id="PF00684">
    <property type="entry name" value="DnaJ_CXXCXGXG"/>
    <property type="match status" value="1"/>
</dbReference>
<feature type="repeat" description="CXXCXGXG motif" evidence="8">
    <location>
        <begin position="147"/>
        <end position="154"/>
    </location>
</feature>
<evidence type="ECO:0000259" key="11">
    <source>
        <dbReference type="PROSITE" id="PS51188"/>
    </source>
</evidence>
<dbReference type="GO" id="GO:0051082">
    <property type="term" value="F:unfolded protein binding"/>
    <property type="evidence" value="ECO:0007669"/>
    <property type="project" value="UniProtKB-UniRule"/>
</dbReference>
<feature type="domain" description="J" evidence="10">
    <location>
        <begin position="6"/>
        <end position="70"/>
    </location>
</feature>
<dbReference type="CDD" id="cd10719">
    <property type="entry name" value="DnaJ_zf"/>
    <property type="match status" value="1"/>
</dbReference>
<dbReference type="GO" id="GO:0005524">
    <property type="term" value="F:ATP binding"/>
    <property type="evidence" value="ECO:0007669"/>
    <property type="project" value="InterPro"/>
</dbReference>
<dbReference type="InterPro" id="IPR002939">
    <property type="entry name" value="DnaJ_C"/>
</dbReference>
<dbReference type="GO" id="GO:0006260">
    <property type="term" value="P:DNA replication"/>
    <property type="evidence" value="ECO:0007669"/>
    <property type="project" value="UniProtKB-KW"/>
</dbReference>
<dbReference type="CDD" id="cd10747">
    <property type="entry name" value="DnaJ_C"/>
    <property type="match status" value="1"/>
</dbReference>
<dbReference type="SUPFAM" id="SSF57938">
    <property type="entry name" value="DnaJ/Hsp40 cysteine-rich domain"/>
    <property type="match status" value="1"/>
</dbReference>
<dbReference type="GO" id="GO:0009408">
    <property type="term" value="P:response to heat"/>
    <property type="evidence" value="ECO:0007669"/>
    <property type="project" value="InterPro"/>
</dbReference>
<feature type="repeat" description="CXXCXGXG motif" evidence="8">
    <location>
        <begin position="164"/>
        <end position="171"/>
    </location>
</feature>
<comment type="subunit">
    <text evidence="8">Homodimer.</text>
</comment>
<dbReference type="GO" id="GO:0016491">
    <property type="term" value="F:oxidoreductase activity"/>
    <property type="evidence" value="ECO:0007669"/>
    <property type="project" value="UniProtKB-KW"/>
</dbReference>
<feature type="repeat" description="CXXCXGXG motif" evidence="8">
    <location>
        <begin position="190"/>
        <end position="197"/>
    </location>
</feature>
<evidence type="ECO:0000256" key="4">
    <source>
        <dbReference type="ARBA" id="ARBA00022833"/>
    </source>
</evidence>
<feature type="binding site" evidence="8">
    <location>
        <position position="167"/>
    </location>
    <ligand>
        <name>Zn(2+)</name>
        <dbReference type="ChEBI" id="CHEBI:29105"/>
        <label>2</label>
    </ligand>
</feature>
<dbReference type="GO" id="GO:0031072">
    <property type="term" value="F:heat shock protein binding"/>
    <property type="evidence" value="ECO:0007669"/>
    <property type="project" value="InterPro"/>
</dbReference>
<dbReference type="CDD" id="cd06257">
    <property type="entry name" value="DnaJ"/>
    <property type="match status" value="1"/>
</dbReference>
<feature type="binding site" evidence="8">
    <location>
        <position position="150"/>
    </location>
    <ligand>
        <name>Zn(2+)</name>
        <dbReference type="ChEBI" id="CHEBI:29105"/>
        <label>1</label>
    </ligand>
</feature>
<comment type="similarity">
    <text evidence="6 8">Belongs to the DnaJ family.</text>
</comment>
<dbReference type="PANTHER" id="PTHR43096:SF52">
    <property type="entry name" value="DNAJ HOMOLOG 1, MITOCHONDRIAL-RELATED"/>
    <property type="match status" value="1"/>
</dbReference>
<feature type="repeat" description="CXXCXGXG motif" evidence="8">
    <location>
        <begin position="204"/>
        <end position="211"/>
    </location>
</feature>
<comment type="subcellular location">
    <subcellularLocation>
        <location evidence="8">Cytoplasm</location>
    </subcellularLocation>
</comment>
<dbReference type="GO" id="GO:0008270">
    <property type="term" value="F:zinc ion binding"/>
    <property type="evidence" value="ECO:0007669"/>
    <property type="project" value="UniProtKB-UniRule"/>
</dbReference>